<reference evidence="2 3" key="1">
    <citation type="submission" date="2020-08" db="EMBL/GenBank/DDBJ databases">
        <title>Genomic Encyclopedia of Type Strains, Phase III (KMG-III): the genomes of soil and plant-associated and newly described type strains.</title>
        <authorList>
            <person name="Whitman W."/>
        </authorList>
    </citation>
    <scope>NUCLEOTIDE SEQUENCE [LARGE SCALE GENOMIC DNA]</scope>
    <source>
        <strain evidence="2 3">CECT 7247</strain>
    </source>
</reference>
<dbReference type="SUPFAM" id="SSF46785">
    <property type="entry name" value="Winged helix' DNA-binding domain"/>
    <property type="match status" value="1"/>
</dbReference>
<keyword evidence="3" id="KW-1185">Reference proteome</keyword>
<name>A0ABR6GPD2_9BURK</name>
<dbReference type="PANTHER" id="PTHR33516:SF2">
    <property type="entry name" value="LEXA REPRESSOR-RELATED"/>
    <property type="match status" value="1"/>
</dbReference>
<dbReference type="InterPro" id="IPR036390">
    <property type="entry name" value="WH_DNA-bd_sf"/>
</dbReference>
<dbReference type="InterPro" id="IPR036388">
    <property type="entry name" value="WH-like_DNA-bd_sf"/>
</dbReference>
<dbReference type="InterPro" id="IPR050077">
    <property type="entry name" value="LexA_repressor"/>
</dbReference>
<dbReference type="Gene3D" id="1.10.10.10">
    <property type="entry name" value="Winged helix-like DNA-binding domain superfamily/Winged helix DNA-binding domain"/>
    <property type="match status" value="1"/>
</dbReference>
<dbReference type="InterPro" id="IPR006199">
    <property type="entry name" value="LexA_DNA-bd_dom"/>
</dbReference>
<sequence>MTSPFNREHLVAQGVMPKAILLTATQSRVLEFVREYRRRNQMPPTQAEIQQHFGWASPNAVTDHLKALERKGAIRIGANKARAIFDLETV</sequence>
<evidence type="ECO:0000259" key="1">
    <source>
        <dbReference type="Pfam" id="PF01726"/>
    </source>
</evidence>
<comment type="caution">
    <text evidence="2">The sequence shown here is derived from an EMBL/GenBank/DDBJ whole genome shotgun (WGS) entry which is preliminary data.</text>
</comment>
<dbReference type="EMBL" id="JACHXO010000002">
    <property type="protein sequence ID" value="MBB3193968.1"/>
    <property type="molecule type" value="Genomic_DNA"/>
</dbReference>
<evidence type="ECO:0000313" key="3">
    <source>
        <dbReference type="Proteomes" id="UP000574369"/>
    </source>
</evidence>
<dbReference type="Pfam" id="PF01726">
    <property type="entry name" value="LexA_DNA_bind"/>
    <property type="match status" value="1"/>
</dbReference>
<dbReference type="Proteomes" id="UP000574369">
    <property type="component" value="Unassembled WGS sequence"/>
</dbReference>
<dbReference type="PANTHER" id="PTHR33516">
    <property type="entry name" value="LEXA REPRESSOR"/>
    <property type="match status" value="1"/>
</dbReference>
<proteinExistence type="predicted"/>
<dbReference type="RefSeq" id="WP_088449862.1">
    <property type="nucleotide sequence ID" value="NZ_JACHXO010000002.1"/>
</dbReference>
<gene>
    <name evidence="2" type="ORF">FHS28_001353</name>
</gene>
<protein>
    <submittedName>
        <fullName evidence="2">SOS-response transcriptional repressor LexA</fullName>
    </submittedName>
</protein>
<feature type="domain" description="LexA repressor DNA-binding" evidence="1">
    <location>
        <begin position="22"/>
        <end position="83"/>
    </location>
</feature>
<accession>A0ABR6GPD2</accession>
<evidence type="ECO:0000313" key="2">
    <source>
        <dbReference type="EMBL" id="MBB3193968.1"/>
    </source>
</evidence>
<organism evidence="2 3">
    <name type="scientific">Roseateles terrae</name>
    <dbReference type="NCBI Taxonomy" id="431060"/>
    <lineage>
        <taxon>Bacteria</taxon>
        <taxon>Pseudomonadati</taxon>
        <taxon>Pseudomonadota</taxon>
        <taxon>Betaproteobacteria</taxon>
        <taxon>Burkholderiales</taxon>
        <taxon>Sphaerotilaceae</taxon>
        <taxon>Roseateles</taxon>
    </lineage>
</organism>